<dbReference type="GO" id="GO:0005829">
    <property type="term" value="C:cytosol"/>
    <property type="evidence" value="ECO:0007669"/>
    <property type="project" value="TreeGrafter"/>
</dbReference>
<dbReference type="Proteomes" id="UP000199079">
    <property type="component" value="Unassembled WGS sequence"/>
</dbReference>
<dbReference type="Gene3D" id="3.10.129.10">
    <property type="entry name" value="Hotdog Thioesterase"/>
    <property type="match status" value="1"/>
</dbReference>
<evidence type="ECO:0000256" key="1">
    <source>
        <dbReference type="ARBA" id="ARBA00022801"/>
    </source>
</evidence>
<keyword evidence="4" id="KW-1185">Reference proteome</keyword>
<dbReference type="Pfam" id="PF03061">
    <property type="entry name" value="4HBT"/>
    <property type="match status" value="1"/>
</dbReference>
<name>A0A1H3DYN6_9EURY</name>
<dbReference type="EMBL" id="FNPC01000001">
    <property type="protein sequence ID" value="SDX71460.1"/>
    <property type="molecule type" value="Genomic_DNA"/>
</dbReference>
<reference evidence="4" key="1">
    <citation type="submission" date="2016-10" db="EMBL/GenBank/DDBJ databases">
        <authorList>
            <person name="Varghese N."/>
            <person name="Submissions S."/>
        </authorList>
    </citation>
    <scope>NUCLEOTIDE SEQUENCE [LARGE SCALE GENOMIC DNA]</scope>
    <source>
        <strain evidence="4">DC30,IBRC 10041,KCTC 4046</strain>
    </source>
</reference>
<accession>A0A1H3DYN6</accession>
<dbReference type="RefSeq" id="WP_021073512.1">
    <property type="nucleotide sequence ID" value="NZ_FNPC01000001.1"/>
</dbReference>
<dbReference type="InterPro" id="IPR029069">
    <property type="entry name" value="HotDog_dom_sf"/>
</dbReference>
<dbReference type="SUPFAM" id="SSF54637">
    <property type="entry name" value="Thioesterase/thiol ester dehydrase-isomerase"/>
    <property type="match status" value="1"/>
</dbReference>
<proteinExistence type="predicted"/>
<dbReference type="GeneID" id="43838348"/>
<dbReference type="GO" id="GO:0052816">
    <property type="term" value="F:long-chain fatty acyl-CoA hydrolase activity"/>
    <property type="evidence" value="ECO:0007669"/>
    <property type="project" value="TreeGrafter"/>
</dbReference>
<organism evidence="3 4">
    <name type="scientific">Halopenitus persicus</name>
    <dbReference type="NCBI Taxonomy" id="1048396"/>
    <lineage>
        <taxon>Archaea</taxon>
        <taxon>Methanobacteriati</taxon>
        <taxon>Methanobacteriota</taxon>
        <taxon>Stenosarchaea group</taxon>
        <taxon>Halobacteria</taxon>
        <taxon>Halobacteriales</taxon>
        <taxon>Haloferacaceae</taxon>
        <taxon>Halopenitus</taxon>
    </lineage>
</organism>
<keyword evidence="1 3" id="KW-0378">Hydrolase</keyword>
<dbReference type="PROSITE" id="PS51770">
    <property type="entry name" value="HOTDOG_ACOT"/>
    <property type="match status" value="1"/>
</dbReference>
<evidence type="ECO:0000313" key="3">
    <source>
        <dbReference type="EMBL" id="SDX71460.1"/>
    </source>
</evidence>
<dbReference type="InterPro" id="IPR006683">
    <property type="entry name" value="Thioestr_dom"/>
</dbReference>
<dbReference type="CDD" id="cd03442">
    <property type="entry name" value="BFIT_BACH"/>
    <property type="match status" value="1"/>
</dbReference>
<evidence type="ECO:0000259" key="2">
    <source>
        <dbReference type="PROSITE" id="PS51770"/>
    </source>
</evidence>
<gene>
    <name evidence="3" type="ORF">SAMN05216564_101206</name>
</gene>
<evidence type="ECO:0000313" key="4">
    <source>
        <dbReference type="Proteomes" id="UP000199079"/>
    </source>
</evidence>
<dbReference type="GO" id="GO:0006637">
    <property type="term" value="P:acyl-CoA metabolic process"/>
    <property type="evidence" value="ECO:0007669"/>
    <property type="project" value="TreeGrafter"/>
</dbReference>
<dbReference type="PANTHER" id="PTHR11049">
    <property type="entry name" value="ACYL COENZYME A THIOESTER HYDROLASE"/>
    <property type="match status" value="1"/>
</dbReference>
<dbReference type="InterPro" id="IPR033120">
    <property type="entry name" value="HOTDOG_ACOT"/>
</dbReference>
<dbReference type="OrthoDB" id="15030at2157"/>
<dbReference type="PANTHER" id="PTHR11049:SF24">
    <property type="entry name" value="CYTOSOLIC ACYL COENZYME A THIOESTER HYDROLASE"/>
    <property type="match status" value="1"/>
</dbReference>
<protein>
    <submittedName>
        <fullName evidence="3">Acyl-CoA hydrolase</fullName>
    </submittedName>
</protein>
<dbReference type="AlphaFoldDB" id="A0A1H3DYN6"/>
<dbReference type="InterPro" id="IPR040170">
    <property type="entry name" value="Cytosol_ACT"/>
</dbReference>
<sequence length="145" mass="16153">MPDLMDTYLENRWFVQPDQANNLETAHGGHVLKWMDELGAMCSMRFSGETCVTAHMDEVNFRRPVPVGGIAVVKAYVYGTGETSIKIRTRVFREDPETGTEELTAESYMVFVAIDDDRNPIPVPDLTVSSDRGQELLDAALESAP</sequence>
<dbReference type="GO" id="GO:0009062">
    <property type="term" value="P:fatty acid catabolic process"/>
    <property type="evidence" value="ECO:0007669"/>
    <property type="project" value="TreeGrafter"/>
</dbReference>
<feature type="domain" description="HotDog ACOT-type" evidence="2">
    <location>
        <begin position="5"/>
        <end position="117"/>
    </location>
</feature>